<reference evidence="3" key="1">
    <citation type="submission" date="2022-12" db="EMBL/GenBank/DDBJ databases">
        <authorList>
            <person name="Petersen C."/>
        </authorList>
    </citation>
    <scope>NUCLEOTIDE SEQUENCE</scope>
    <source>
        <strain evidence="3">IBT 21472</strain>
    </source>
</reference>
<proteinExistence type="predicted"/>
<evidence type="ECO:0000313" key="3">
    <source>
        <dbReference type="EMBL" id="KAJ5308352.1"/>
    </source>
</evidence>
<evidence type="ECO:0000313" key="4">
    <source>
        <dbReference type="Proteomes" id="UP001147746"/>
    </source>
</evidence>
<sequence length="334" mass="33869">MSSARLYVVMLMAILSIVAAALSNNLDVFEELHVVRTDDDSGLNLDRVPGTIARIVDSGIVSIPVPSGILAFEGPTDLVFPRPTVVIPGLPSVTATSVVVTKSTATSSASTTEVTRVTISLRSSTMTNTADLTPVTEVTSATLSVPVTGTSTEPCPRPTGLTFIPSPVVFTSTETEPCPNATTTKQPIEIVVTISCSTGLCQSTVLPSVPCSGQCRPTAISIPVPCSGNCPTEPTPGVIKVGVPSTLTTGSRPTATAVIISCSGSGCVVPVSCSGSGCHVTVPAAGASGATNASHPVAPITSVIQYTGGADHQSGFLAHIILVAVFLVVFLNTL</sequence>
<feature type="transmembrane region" description="Helical" evidence="1">
    <location>
        <begin position="316"/>
        <end position="333"/>
    </location>
</feature>
<organism evidence="3 4">
    <name type="scientific">Penicillium atrosanguineum</name>
    <dbReference type="NCBI Taxonomy" id="1132637"/>
    <lineage>
        <taxon>Eukaryota</taxon>
        <taxon>Fungi</taxon>
        <taxon>Dikarya</taxon>
        <taxon>Ascomycota</taxon>
        <taxon>Pezizomycotina</taxon>
        <taxon>Eurotiomycetes</taxon>
        <taxon>Eurotiomycetidae</taxon>
        <taxon>Eurotiales</taxon>
        <taxon>Aspergillaceae</taxon>
        <taxon>Penicillium</taxon>
    </lineage>
</organism>
<keyword evidence="1" id="KW-0812">Transmembrane</keyword>
<dbReference type="AlphaFoldDB" id="A0A9W9GZR6"/>
<keyword evidence="2" id="KW-0732">Signal</keyword>
<reference evidence="3" key="2">
    <citation type="journal article" date="2023" name="IMA Fungus">
        <title>Comparative genomic study of the Penicillium genus elucidates a diverse pangenome and 15 lateral gene transfer events.</title>
        <authorList>
            <person name="Petersen C."/>
            <person name="Sorensen T."/>
            <person name="Nielsen M.R."/>
            <person name="Sondergaard T.E."/>
            <person name="Sorensen J.L."/>
            <person name="Fitzpatrick D.A."/>
            <person name="Frisvad J.C."/>
            <person name="Nielsen K.L."/>
        </authorList>
    </citation>
    <scope>NUCLEOTIDE SEQUENCE</scope>
    <source>
        <strain evidence="3">IBT 21472</strain>
    </source>
</reference>
<gene>
    <name evidence="3" type="ORF">N7476_009008</name>
</gene>
<accession>A0A9W9GZR6</accession>
<evidence type="ECO:0000256" key="2">
    <source>
        <dbReference type="SAM" id="SignalP"/>
    </source>
</evidence>
<keyword evidence="4" id="KW-1185">Reference proteome</keyword>
<keyword evidence="1" id="KW-0472">Membrane</keyword>
<feature type="signal peptide" evidence="2">
    <location>
        <begin position="1"/>
        <end position="20"/>
    </location>
</feature>
<protein>
    <submittedName>
        <fullName evidence="3">Uncharacterized protein</fullName>
    </submittedName>
</protein>
<dbReference type="Proteomes" id="UP001147746">
    <property type="component" value="Unassembled WGS sequence"/>
</dbReference>
<dbReference type="EMBL" id="JAPZBO010000008">
    <property type="protein sequence ID" value="KAJ5308352.1"/>
    <property type="molecule type" value="Genomic_DNA"/>
</dbReference>
<name>A0A9W9GZR6_9EURO</name>
<evidence type="ECO:0000256" key="1">
    <source>
        <dbReference type="SAM" id="Phobius"/>
    </source>
</evidence>
<comment type="caution">
    <text evidence="3">The sequence shown here is derived from an EMBL/GenBank/DDBJ whole genome shotgun (WGS) entry which is preliminary data.</text>
</comment>
<feature type="chain" id="PRO_5041155162" evidence="2">
    <location>
        <begin position="21"/>
        <end position="334"/>
    </location>
</feature>
<keyword evidence="1" id="KW-1133">Transmembrane helix</keyword>